<organism evidence="1 2">
    <name type="scientific">Candidatus Woesebacteria bacterium GW2011_GWB1_43_14</name>
    <dbReference type="NCBI Taxonomy" id="1618578"/>
    <lineage>
        <taxon>Bacteria</taxon>
        <taxon>Candidatus Woeseibacteriota</taxon>
    </lineage>
</organism>
<dbReference type="STRING" id="1618578.UV74_C0001G0070"/>
<proteinExistence type="predicted"/>
<evidence type="ECO:0000313" key="2">
    <source>
        <dbReference type="Proteomes" id="UP000034090"/>
    </source>
</evidence>
<dbReference type="EMBL" id="LCFQ01000001">
    <property type="protein sequence ID" value="KKS98960.1"/>
    <property type="molecule type" value="Genomic_DNA"/>
</dbReference>
<name>A0A0G1DM47_9BACT</name>
<reference evidence="1 2" key="1">
    <citation type="journal article" date="2015" name="Nature">
        <title>rRNA introns, odd ribosomes, and small enigmatic genomes across a large radiation of phyla.</title>
        <authorList>
            <person name="Brown C.T."/>
            <person name="Hug L.A."/>
            <person name="Thomas B.C."/>
            <person name="Sharon I."/>
            <person name="Castelle C.J."/>
            <person name="Singh A."/>
            <person name="Wilkins M.J."/>
            <person name="Williams K.H."/>
            <person name="Banfield J.F."/>
        </authorList>
    </citation>
    <scope>NUCLEOTIDE SEQUENCE [LARGE SCALE GENOMIC DNA]</scope>
</reference>
<accession>A0A0G1DM47</accession>
<gene>
    <name evidence="1" type="ORF">UV74_C0001G0070</name>
</gene>
<evidence type="ECO:0000313" key="1">
    <source>
        <dbReference type="EMBL" id="KKS98960.1"/>
    </source>
</evidence>
<dbReference type="Proteomes" id="UP000034090">
    <property type="component" value="Unassembled WGS sequence"/>
</dbReference>
<comment type="caution">
    <text evidence="1">The sequence shown here is derived from an EMBL/GenBank/DDBJ whole genome shotgun (WGS) entry which is preliminary data.</text>
</comment>
<sequence length="76" mass="9214">MSKNQLKLTKLERKQTLSLFLRLGIYRSWSPRSYAVFERHLNKADDESLPMGERVRAANKIDQMFYRRMKKHEQNK</sequence>
<protein>
    <submittedName>
        <fullName evidence="1">Uncharacterized protein</fullName>
    </submittedName>
</protein>
<dbReference type="AlphaFoldDB" id="A0A0G1DM47"/>